<dbReference type="CDD" id="cd00054">
    <property type="entry name" value="EGF_CA"/>
    <property type="match status" value="1"/>
</dbReference>
<dbReference type="PROSITE" id="PS01187">
    <property type="entry name" value="EGF_CA"/>
    <property type="match status" value="1"/>
</dbReference>
<dbReference type="InterPro" id="IPR056737">
    <property type="entry name" value="Beta-prop_ATRN-MKLN-like"/>
</dbReference>
<dbReference type="InterPro" id="IPR000152">
    <property type="entry name" value="EGF-type_Asp/Asn_hydroxyl_site"/>
</dbReference>
<sequence length="2865" mass="318415">MPRIRYQFHYRLVYLVLASLSVLTSAACNGRQVYNATYGVITDGVGDYSQATHCEWLIEATGNNQFITLDFISMETECAYDYLFIYDGNSYGSPLLGSFSGGTLPDRVLAASGHMLVYFFSDRNYVRLGFNANFSATECPHNCSGHGACNALVHQCICWEGYAGQACEVEICPENCNDNGQCNAIEGCVCSPGYIGYSCGVSINVTSNIDGWSTIAKTGLEARAGHAGVFMPDNCLYIFGGNTLNELSDDLRRFCIHQNRWEVIKRHATWPTGRYGHAIARYQQGFYMYGGRLGVNSYSDQLWWFNTGTLMWKVITTSPENRPPGLASHTLTAVEDKWLYLFGGQKVDEEFISDIHRINISDPVSWEKVRVMGGKRSVRRLSGHSTVYHAPSKSLLVFGGFTPSYARFPKRTNLLHAFHIEHNQWSQINYGFADTMEPPLERAFHSASIVGNYMVIIGGNAHIHHRAEVCFDGDVYYYHLGCHRWILRETLEVPFRSTHATPAPKGRYSHVADIAYGNILVAGGYRGNVLDDLLAYRVPVSVSRNVLSQAVSYPLCSLYVMYEHCIIDLECVWCTKPSNSIMPACIHRNEAKLCHDTIHSGICPGICNALHDCKACTVLGQGVSHTMNATWWTNEECAWCVKEQQCQKRSVLHGACNSNEGTLSGLAGWWGNGSMVLTSVDQCRLYDWPAGLHFIKYRYPPNFTNPDEVEIIRESRHKFQFSNLCDAEVTLGGEYNVEFRGFLHPLGAEPYYENMPLQTYLIVAGGQGWLNISTDDAVSRQEEVAALNAATYTYQIATRSDGGPIFPHEDRGYKYYMSARCVQKIADRGTTQVSSVLREEWTAKVVNSEQSRQPFTSEFLEPFNGAPCGQYLSCLACMTDTKCGWCETSGSCVRREETQTSVDMCGVLDGAIHLVLNHTDCTLCSDYLDCQTCTQDALCEWLISEARCMRRGRFPDALTGPEQCPEPCYIRTNCSWCIIDKNECAWCEQTQTCFPFMGYILRHNYGGCTNWVDSMSEQKCHDCSYHTTCKQCLAEYQCGWCGNVDDPTFGICLPGDFTGPADGHNCSEAVAIATELSISQPANWSYGICPDVQECLLGYHDCHENATCRNTLDSYECICNRGFRGDGKKICERTCYYDCVHGLCSGAPAYQCLCNVGWTEQSCDVNCGCHNHSYCEQGIGICDQCEQHTTGKHCEMCAPGSYGNATTEQGCILCPCNGHADLTRGLCNNVTGVCYCTDNTEGDNCQSCQSGYYGNPLNGGRCYLRCDGRMILGNVTSGWLGTHTGDGVSDLRHAYCLWILTVHEGLNNLRLFDVMPTITFTMETDIKTMCGRDFIYVFDGIPSFTSPDPSQWAPLLAAYCGYHRAEKQSVEATSGYLTVFFEANIQPSSTTRGFNASYHINTCPSSCLGNRICHGNHCDCKEHYGGIDCQLDLCPGNCSQESKQGHCDLEQGQCVCLPGYGDLSCGSAITMDSATYQPVHDPWSRDGIGAFFSPRAVMGHSVVSCDDENIYMFGGYAFNERERKTSLLWKYNVYGNDWDLVTPQSSEQPTNRYFHAAVCVPSLRAMFMFGGLVMDGEQRVNATNEMWKFSLDTERWTQLEDPQTVQGPVPPMAGHTMTIIKTTKLWIVGGFSSTYYYNEVDYEFDANTLEWSQLGINGVKPTGIFGHTAVYHRDSDAVYVFGGHEYKMDKTAVSSNLYALDVSRRRWSLLPSVYGNKPKERFLHSAVGMSDYMVVMGGGTSEADFDSSVWAYKYNCNQWSNVSPGVKGIHGDGKTAVRGAAAIRIKANIYLVGGFNSLLHATVTRIHLPFDLCTLNSDPKGCERMYGCDMCSVKETNETYCYDNSGTRPAGCLQENTMLVIQQGVSCTKDLVTGRPCSHHKTCSECLARWPAHGDHEDVCKWCSNCPTGMCVRHEANCEHANPCQRQQTVIDVATECVERVCQASDCDKCWSRGNCIWTRQFKRSSEVGRTLSLMPIYDWNCVAKSLLDATPYKIQSSPPNPCPSRCYQMTSCRDCLSSLGGEGGAQECFWSVTAQECLTPAYLPLRCASGSCGHIQSGEPSLCPEPCSHHDQCASCLATPGCGWCALGGMNGLGVCMEGGLMAPLHGACTMGNITMATEALSETQLLWIRQSTSPPIWAFAKCPMENECLSGHHTCDESSEDCTDLVKGYKCSCKSGYDRDNSNDLDGTEDDVLWAEQYDKSDTDSDKEGNDISNKCKPSCRDGCEPHGTCIEPDVCQCHFGYVGHNCTTECLCNKHSNCASVEKRHICLACQNNTQGDNCSSCKPMYVGNPINGGKCKSCLEVCHHHTSVCLSQHDLNRTLIFNTLPLDSVANVTRWVSSGSQTEDKAVCIHCGNNTMGAHCEMCKPGYFRLQDQPLTEPCQACQCHGHSDTCNRKTGTDCDCQNNTQSLRCDTSSTEKQCYKFQCSECVENFMGTPTQGHQCYRLMAVDHDYCFDPTTQSNCYREPEPLLFGRTVFFTVQPKYLNVDIRVTLDVTYGGVDVYLANLDNAFVVEVDKQTGVHTIHAEPAVFTGNLAEIVNYPRSKRSVGLYDFDPQRHQLSSRKRRATDVGSDDYDDSDGINAIHNPDSDRVTNNTVPGVSYHLRITDAKDINTFVTLEDSSTILVIRNLENRLVITLPSRIHDLKKALFYIILHGIGSSASNETKGLLFFRQDQGHIDLFVFFSVFFSSFFLFLDLCVLVWKIKQAFDIQRSRYQRQLEMECMASRPFAKVLIITEDECIPVYESQSLLPARKTSNHRLTMPKLPSKYSLGATNAVFTRSMPEDSFRINPLALEPTDDGIAAVGTFFFELPGGANTPVRACLGSTLLTMRVMYPSTHHGVQSTKVHSSNRRDRCPSGHSGTI</sequence>
<evidence type="ECO:0008006" key="23">
    <source>
        <dbReference type="Google" id="ProtNLM"/>
    </source>
</evidence>
<name>A0AAD9IUQ1_9ANNE</name>
<dbReference type="PROSITE" id="PS50027">
    <property type="entry name" value="EGF_LAM_2"/>
    <property type="match status" value="2"/>
</dbReference>
<dbReference type="InterPro" id="IPR002049">
    <property type="entry name" value="LE_dom"/>
</dbReference>
<evidence type="ECO:0000313" key="21">
    <source>
        <dbReference type="EMBL" id="KAK2141049.1"/>
    </source>
</evidence>
<evidence type="ECO:0000256" key="9">
    <source>
        <dbReference type="ARBA" id="ARBA00023136"/>
    </source>
</evidence>
<dbReference type="SUPFAM" id="SSF57196">
    <property type="entry name" value="EGF/Laminin"/>
    <property type="match status" value="4"/>
</dbReference>
<feature type="domain" description="CUB" evidence="18">
    <location>
        <begin position="28"/>
        <end position="137"/>
    </location>
</feature>
<dbReference type="PROSITE" id="PS51257">
    <property type="entry name" value="PROKAR_LIPOPROTEIN"/>
    <property type="match status" value="1"/>
</dbReference>
<dbReference type="PROSITE" id="PS01180">
    <property type="entry name" value="CUB"/>
    <property type="match status" value="2"/>
</dbReference>
<feature type="disulfide bond" evidence="13">
    <location>
        <begin position="139"/>
        <end position="149"/>
    </location>
</feature>
<dbReference type="InterPro" id="IPR016201">
    <property type="entry name" value="PSI"/>
</dbReference>
<organism evidence="21 22">
    <name type="scientific">Paralvinella palmiformis</name>
    <dbReference type="NCBI Taxonomy" id="53620"/>
    <lineage>
        <taxon>Eukaryota</taxon>
        <taxon>Metazoa</taxon>
        <taxon>Spiralia</taxon>
        <taxon>Lophotrochozoa</taxon>
        <taxon>Annelida</taxon>
        <taxon>Polychaeta</taxon>
        <taxon>Sedentaria</taxon>
        <taxon>Canalipalpata</taxon>
        <taxon>Terebellida</taxon>
        <taxon>Terebelliformia</taxon>
        <taxon>Alvinellidae</taxon>
        <taxon>Paralvinella</taxon>
    </lineage>
</organism>
<evidence type="ECO:0000256" key="7">
    <source>
        <dbReference type="ARBA" id="ARBA00022837"/>
    </source>
</evidence>
<dbReference type="FunFam" id="2.10.25.10:FF:000202">
    <property type="entry name" value="Multiple epidermal growth factor-like domains 8"/>
    <property type="match status" value="1"/>
</dbReference>
<evidence type="ECO:0000256" key="5">
    <source>
        <dbReference type="ARBA" id="ARBA00022729"/>
    </source>
</evidence>
<feature type="disulfide bond" evidence="14">
    <location>
        <begin position="1197"/>
        <end position="1211"/>
    </location>
</feature>
<dbReference type="SMART" id="SM00180">
    <property type="entry name" value="EGF_Lam"/>
    <property type="match status" value="5"/>
</dbReference>
<dbReference type="Pfam" id="PF12947">
    <property type="entry name" value="EGF_3"/>
    <property type="match status" value="1"/>
</dbReference>
<protein>
    <recommendedName>
        <fullName evidence="23">Multiple epidermal growth factor-like domains protein 8</fullName>
    </recommendedName>
</protein>
<evidence type="ECO:0000256" key="10">
    <source>
        <dbReference type="ARBA" id="ARBA00023157"/>
    </source>
</evidence>
<keyword evidence="3 13" id="KW-0245">EGF-like domain</keyword>
<keyword evidence="6" id="KW-0677">Repeat</keyword>
<dbReference type="GO" id="GO:0016020">
    <property type="term" value="C:membrane"/>
    <property type="evidence" value="ECO:0007669"/>
    <property type="project" value="UniProtKB-SubCell"/>
</dbReference>
<dbReference type="GO" id="GO:0048513">
    <property type="term" value="P:animal organ development"/>
    <property type="evidence" value="ECO:0007669"/>
    <property type="project" value="UniProtKB-ARBA"/>
</dbReference>
<feature type="disulfide bond" evidence="14">
    <location>
        <begin position="1236"/>
        <end position="1245"/>
    </location>
</feature>
<dbReference type="SUPFAM" id="SSF49854">
    <property type="entry name" value="Spermadhesin, CUB domain"/>
    <property type="match status" value="2"/>
</dbReference>
<dbReference type="InterPro" id="IPR015915">
    <property type="entry name" value="Kelch-typ_b-propeller"/>
</dbReference>
<feature type="domain" description="EGF-like" evidence="19">
    <location>
        <begin position="2219"/>
        <end position="2250"/>
    </location>
</feature>
<dbReference type="InterPro" id="IPR018097">
    <property type="entry name" value="EGF_Ca-bd_CS"/>
</dbReference>
<evidence type="ECO:0000256" key="12">
    <source>
        <dbReference type="ARBA" id="ARBA00023292"/>
    </source>
</evidence>
<dbReference type="Gene3D" id="2.60.120.290">
    <property type="entry name" value="Spermadhesin, CUB domain"/>
    <property type="match status" value="2"/>
</dbReference>
<dbReference type="PROSITE" id="PS01186">
    <property type="entry name" value="EGF_2"/>
    <property type="match status" value="4"/>
</dbReference>
<dbReference type="GO" id="GO:0048731">
    <property type="term" value="P:system development"/>
    <property type="evidence" value="ECO:0007669"/>
    <property type="project" value="UniProtKB-ARBA"/>
</dbReference>
<dbReference type="PANTHER" id="PTHR46093:SF16">
    <property type="entry name" value="MULTIPLE EGF-LIKE-DOMAINS 8"/>
    <property type="match status" value="1"/>
</dbReference>
<dbReference type="PROSITE" id="PS50026">
    <property type="entry name" value="EGF_3"/>
    <property type="match status" value="3"/>
</dbReference>
<keyword evidence="10 13" id="KW-1015">Disulfide bond</keyword>
<dbReference type="InterPro" id="IPR000742">
    <property type="entry name" value="EGF"/>
</dbReference>
<feature type="domain" description="CUB" evidence="18">
    <location>
        <begin position="1266"/>
        <end position="1401"/>
    </location>
</feature>
<dbReference type="InterPro" id="IPR035914">
    <property type="entry name" value="Sperma_CUB_dom_sf"/>
</dbReference>
<dbReference type="InterPro" id="IPR056863">
    <property type="entry name" value="LMN_ATRN_NET-like_EGF"/>
</dbReference>
<feature type="disulfide bond" evidence="13">
    <location>
        <begin position="158"/>
        <end position="167"/>
    </location>
</feature>
<feature type="transmembrane region" description="Helical" evidence="16">
    <location>
        <begin position="2682"/>
        <end position="2704"/>
    </location>
</feature>
<dbReference type="SMART" id="SM00423">
    <property type="entry name" value="PSI"/>
    <property type="match status" value="8"/>
</dbReference>
<keyword evidence="12 14" id="KW-0424">Laminin EGF-like domain</keyword>
<evidence type="ECO:0000256" key="17">
    <source>
        <dbReference type="SAM" id="SignalP"/>
    </source>
</evidence>
<dbReference type="InterPro" id="IPR049883">
    <property type="entry name" value="NOTCH1_EGF-like"/>
</dbReference>
<evidence type="ECO:0000256" key="11">
    <source>
        <dbReference type="ARBA" id="ARBA00023180"/>
    </source>
</evidence>
<dbReference type="Pfam" id="PF24973">
    <property type="entry name" value="EGF_LMN_ATRN"/>
    <property type="match status" value="4"/>
</dbReference>
<dbReference type="PROSITE" id="PS00022">
    <property type="entry name" value="EGF_1"/>
    <property type="match status" value="3"/>
</dbReference>
<accession>A0AAD9IUQ1</accession>
<evidence type="ECO:0000259" key="19">
    <source>
        <dbReference type="PROSITE" id="PS50026"/>
    </source>
</evidence>
<keyword evidence="11" id="KW-0325">Glycoprotein</keyword>
<evidence type="ECO:0000256" key="1">
    <source>
        <dbReference type="ARBA" id="ARBA00004479"/>
    </source>
</evidence>
<dbReference type="SMART" id="SM00042">
    <property type="entry name" value="CUB"/>
    <property type="match status" value="2"/>
</dbReference>
<dbReference type="CDD" id="cd00055">
    <property type="entry name" value="EGF_Lam"/>
    <property type="match status" value="4"/>
</dbReference>
<keyword evidence="2" id="KW-0880">Kelch repeat</keyword>
<feature type="region of interest" description="Disordered" evidence="15">
    <location>
        <begin position="2841"/>
        <end position="2865"/>
    </location>
</feature>
<dbReference type="SUPFAM" id="SSF117281">
    <property type="entry name" value="Kelch motif"/>
    <property type="match status" value="2"/>
</dbReference>
<feature type="signal peptide" evidence="17">
    <location>
        <begin position="1"/>
        <end position="26"/>
    </location>
</feature>
<dbReference type="GO" id="GO:0005509">
    <property type="term" value="F:calcium ion binding"/>
    <property type="evidence" value="ECO:0007669"/>
    <property type="project" value="InterPro"/>
</dbReference>
<feature type="domain" description="Laminin EGF-like" evidence="20">
    <location>
        <begin position="1214"/>
        <end position="1264"/>
    </location>
</feature>
<proteinExistence type="predicted"/>
<evidence type="ECO:0000256" key="2">
    <source>
        <dbReference type="ARBA" id="ARBA00022441"/>
    </source>
</evidence>
<dbReference type="InterPro" id="IPR001881">
    <property type="entry name" value="EGF-like_Ca-bd_dom"/>
</dbReference>
<dbReference type="PROSITE" id="PS00010">
    <property type="entry name" value="ASX_HYDROXYL"/>
    <property type="match status" value="1"/>
</dbReference>
<feature type="disulfide bond" evidence="13">
    <location>
        <begin position="2240"/>
        <end position="2249"/>
    </location>
</feature>
<dbReference type="CDD" id="cd00041">
    <property type="entry name" value="CUB"/>
    <property type="match status" value="1"/>
</dbReference>
<dbReference type="Gene3D" id="2.120.10.80">
    <property type="entry name" value="Kelch-type beta propeller"/>
    <property type="match status" value="4"/>
</dbReference>
<evidence type="ECO:0000256" key="15">
    <source>
        <dbReference type="SAM" id="MobiDB-lite"/>
    </source>
</evidence>
<feature type="domain" description="Laminin EGF-like" evidence="20">
    <location>
        <begin position="1167"/>
        <end position="1213"/>
    </location>
</feature>
<evidence type="ECO:0000256" key="13">
    <source>
        <dbReference type="PROSITE-ProRule" id="PRU00076"/>
    </source>
</evidence>
<feature type="domain" description="EGF-like" evidence="19">
    <location>
        <begin position="1091"/>
        <end position="1132"/>
    </location>
</feature>
<comment type="subcellular location">
    <subcellularLocation>
        <location evidence="1">Membrane</location>
        <topology evidence="1">Single-pass type I membrane protein</topology>
    </subcellularLocation>
</comment>
<keyword evidence="5 17" id="KW-0732">Signal</keyword>
<keyword evidence="4 16" id="KW-0812">Transmembrane</keyword>
<evidence type="ECO:0000256" key="16">
    <source>
        <dbReference type="SAM" id="Phobius"/>
    </source>
</evidence>
<dbReference type="PANTHER" id="PTHR46093">
    <property type="entry name" value="ACYL-COA-BINDING DOMAIN-CONTAINING PROTEIN 5"/>
    <property type="match status" value="1"/>
</dbReference>
<feature type="disulfide bond" evidence="13">
    <location>
        <begin position="2222"/>
        <end position="2232"/>
    </location>
</feature>
<dbReference type="Pfam" id="PF07645">
    <property type="entry name" value="EGF_CA"/>
    <property type="match status" value="1"/>
</dbReference>
<dbReference type="Pfam" id="PF00431">
    <property type="entry name" value="CUB"/>
    <property type="match status" value="1"/>
</dbReference>
<feature type="region of interest" description="Disordered" evidence="15">
    <location>
        <begin position="2561"/>
        <end position="2591"/>
    </location>
</feature>
<keyword evidence="8 16" id="KW-1133">Transmembrane helix</keyword>
<evidence type="ECO:0000259" key="20">
    <source>
        <dbReference type="PROSITE" id="PS50027"/>
    </source>
</evidence>
<keyword evidence="22" id="KW-1185">Reference proteome</keyword>
<comment type="caution">
    <text evidence="13">Lacks conserved residue(s) required for the propagation of feature annotation.</text>
</comment>
<dbReference type="PROSITE" id="PS01248">
    <property type="entry name" value="EGF_LAM_1"/>
    <property type="match status" value="2"/>
</dbReference>
<dbReference type="InterPro" id="IPR024731">
    <property type="entry name" value="NELL2-like_EGF"/>
</dbReference>
<dbReference type="InterPro" id="IPR000859">
    <property type="entry name" value="CUB_dom"/>
</dbReference>
<dbReference type="FunFam" id="2.10.25.10:FF:000191">
    <property type="entry name" value="Multiple epidermal growth factor-like domains 8"/>
    <property type="match status" value="1"/>
</dbReference>
<dbReference type="Pfam" id="PF24981">
    <property type="entry name" value="Beta-prop_ATRN-LZTR1"/>
    <property type="match status" value="2"/>
</dbReference>
<evidence type="ECO:0000313" key="22">
    <source>
        <dbReference type="Proteomes" id="UP001208570"/>
    </source>
</evidence>
<feature type="disulfide bond" evidence="14">
    <location>
        <begin position="1248"/>
        <end position="1262"/>
    </location>
</feature>
<keyword evidence="9 16" id="KW-0472">Membrane</keyword>
<dbReference type="SMART" id="SM00181">
    <property type="entry name" value="EGF"/>
    <property type="match status" value="12"/>
</dbReference>
<dbReference type="Gene3D" id="2.10.25.10">
    <property type="entry name" value="Laminin"/>
    <property type="match status" value="8"/>
</dbReference>
<evidence type="ECO:0000256" key="4">
    <source>
        <dbReference type="ARBA" id="ARBA00022692"/>
    </source>
</evidence>
<evidence type="ECO:0000256" key="3">
    <source>
        <dbReference type="ARBA" id="ARBA00022536"/>
    </source>
</evidence>
<evidence type="ECO:0000256" key="14">
    <source>
        <dbReference type="PROSITE-ProRule" id="PRU00460"/>
    </source>
</evidence>
<evidence type="ECO:0000256" key="6">
    <source>
        <dbReference type="ARBA" id="ARBA00022737"/>
    </source>
</evidence>
<gene>
    <name evidence="21" type="ORF">LSH36_1173g00010</name>
</gene>
<feature type="domain" description="EGF-like" evidence="19">
    <location>
        <begin position="135"/>
        <end position="168"/>
    </location>
</feature>
<keyword evidence="7" id="KW-0106">Calcium</keyword>
<evidence type="ECO:0000259" key="18">
    <source>
        <dbReference type="PROSITE" id="PS01180"/>
    </source>
</evidence>
<evidence type="ECO:0000256" key="8">
    <source>
        <dbReference type="ARBA" id="ARBA00022989"/>
    </source>
</evidence>
<dbReference type="Proteomes" id="UP001208570">
    <property type="component" value="Unassembled WGS sequence"/>
</dbReference>
<feature type="chain" id="PRO_5042066401" description="Multiple epidermal growth factor-like domains protein 8" evidence="17">
    <location>
        <begin position="27"/>
        <end position="2865"/>
    </location>
</feature>
<comment type="caution">
    <text evidence="21">The sequence shown here is derived from an EMBL/GenBank/DDBJ whole genome shotgun (WGS) entry which is preliminary data.</text>
</comment>
<dbReference type="EMBL" id="JAODUP010001173">
    <property type="protein sequence ID" value="KAK2141049.1"/>
    <property type="molecule type" value="Genomic_DNA"/>
</dbReference>
<dbReference type="SMART" id="SM00179">
    <property type="entry name" value="EGF_CA"/>
    <property type="match status" value="2"/>
</dbReference>
<feature type="disulfide bond" evidence="14">
    <location>
        <begin position="1185"/>
        <end position="1194"/>
    </location>
</feature>
<reference evidence="21" key="1">
    <citation type="journal article" date="2023" name="Mol. Biol. Evol.">
        <title>Third-Generation Sequencing Reveals the Adaptive Role of the Epigenome in Three Deep-Sea Polychaetes.</title>
        <authorList>
            <person name="Perez M."/>
            <person name="Aroh O."/>
            <person name="Sun Y."/>
            <person name="Lan Y."/>
            <person name="Juniper S.K."/>
            <person name="Young C.R."/>
            <person name="Angers B."/>
            <person name="Qian P.Y."/>
        </authorList>
    </citation>
    <scope>NUCLEOTIDE SEQUENCE</scope>
    <source>
        <strain evidence="21">P08H-3</strain>
    </source>
</reference>